<proteinExistence type="predicted"/>
<keyword evidence="2" id="KW-1185">Reference proteome</keyword>
<name>A0ACC2IDS0_9PLEO</name>
<reference evidence="1" key="1">
    <citation type="submission" date="2022-11" db="EMBL/GenBank/DDBJ databases">
        <title>Genome Sequence of Boeremia exigua.</title>
        <authorList>
            <person name="Buettner E."/>
        </authorList>
    </citation>
    <scope>NUCLEOTIDE SEQUENCE</scope>
    <source>
        <strain evidence="1">CU02</strain>
    </source>
</reference>
<evidence type="ECO:0000313" key="1">
    <source>
        <dbReference type="EMBL" id="KAJ8113309.1"/>
    </source>
</evidence>
<dbReference type="Proteomes" id="UP001153331">
    <property type="component" value="Unassembled WGS sequence"/>
</dbReference>
<accession>A0ACC2IDS0</accession>
<sequence length="441" mass="48891">MPISSTLKRSAHGDAAGQRSLKRTRLEHQAAINVFRFLDLPGEIRNEIYSYLVPHNDTMIKPKKRTRRSTQASSSNQGSLSLAHACRQLRWEFFALWAEQLPAIHGQDFARFTQDFVIHGPLADFNASMAVIVPTTNRHPAVDFLPAVKFWRDNADAAIGMEIAFLRDQLIGPYFKEDVAGPIQMAVVTMWALVTAHFECGAKEKERWGRFFDEAVLAVLLVWENGPKIKLVVKRKYEEWWMGGAWLMRSNSTTEWFRKHGLTLTCTWLAKVVISAVTTATPPEPLPTAVAPPLHHVAYPPALEHGCQHAAAPPSLRSLATTPPATTSVMVAWHPWAARPRTKAVDGPAERGAHQRMSLGAQSAAAQDGAPNVDDCYIGHVAKGHRPPPLASEAPPEPTALSRPDGPRTAHRCLRMQHPRIRAPYIREGRGFGGEEGQTLE</sequence>
<comment type="caution">
    <text evidence="1">The sequence shown here is derived from an EMBL/GenBank/DDBJ whole genome shotgun (WGS) entry which is preliminary data.</text>
</comment>
<dbReference type="EMBL" id="JAPHNI010000262">
    <property type="protein sequence ID" value="KAJ8113309.1"/>
    <property type="molecule type" value="Genomic_DNA"/>
</dbReference>
<organism evidence="1 2">
    <name type="scientific">Boeremia exigua</name>
    <dbReference type="NCBI Taxonomy" id="749465"/>
    <lineage>
        <taxon>Eukaryota</taxon>
        <taxon>Fungi</taxon>
        <taxon>Dikarya</taxon>
        <taxon>Ascomycota</taxon>
        <taxon>Pezizomycotina</taxon>
        <taxon>Dothideomycetes</taxon>
        <taxon>Pleosporomycetidae</taxon>
        <taxon>Pleosporales</taxon>
        <taxon>Pleosporineae</taxon>
        <taxon>Didymellaceae</taxon>
        <taxon>Boeremia</taxon>
    </lineage>
</organism>
<gene>
    <name evidence="1" type="ORF">OPT61_g4538</name>
</gene>
<evidence type="ECO:0000313" key="2">
    <source>
        <dbReference type="Proteomes" id="UP001153331"/>
    </source>
</evidence>
<protein>
    <submittedName>
        <fullName evidence="1">Uncharacterized protein</fullName>
    </submittedName>
</protein>